<feature type="signal peptide" evidence="1">
    <location>
        <begin position="1"/>
        <end position="23"/>
    </location>
</feature>
<dbReference type="EMBL" id="JANCYW010000005">
    <property type="protein sequence ID" value="KAK4535485.1"/>
    <property type="molecule type" value="Genomic_DNA"/>
</dbReference>
<dbReference type="AlphaFoldDB" id="A0AAV9ITQ0"/>
<proteinExistence type="predicted"/>
<protein>
    <recommendedName>
        <fullName evidence="2">Methyltransferase type 11 domain-containing protein</fullName>
    </recommendedName>
</protein>
<gene>
    <name evidence="3" type="ORF">CDCA_CDCA05G1510</name>
</gene>
<sequence length="319" mass="36030">MPMLLSSSSWPLLLVFAVGLVCGSWLSPCWTTTAVPPSSEAYDVSYRKHSTHVQRIPPALQTRAGLAAFLQADGVDQQRHAYMLSAARVVLLAYPSSSWLTVGDLRFGSDALFLERHGAVATASDIDGTRLAHAQRLGFLQRYAVENAERLSFADNTFDLVLCKEAFHHFPRPFVAFYEMLRVSRLGVLLIEPHDVVDCTQRLHNTTKDSLLLTGFRDFYEGVGNYKYQVSVRELLKAAWALRLPLVATRGLNDHFVPRMTWEAFQERVHRLDEKGRTGQRPYNLVAVLVMKQPLSQTARLALQREEFVLIERPPEPPV</sequence>
<dbReference type="InterPro" id="IPR013216">
    <property type="entry name" value="Methyltransf_11"/>
</dbReference>
<name>A0AAV9ITQ0_CYACA</name>
<dbReference type="Pfam" id="PF08241">
    <property type="entry name" value="Methyltransf_11"/>
    <property type="match status" value="1"/>
</dbReference>
<evidence type="ECO:0000313" key="3">
    <source>
        <dbReference type="EMBL" id="KAK4535485.1"/>
    </source>
</evidence>
<dbReference type="Proteomes" id="UP001301350">
    <property type="component" value="Unassembled WGS sequence"/>
</dbReference>
<feature type="chain" id="PRO_5043922722" description="Methyltransferase type 11 domain-containing protein" evidence="1">
    <location>
        <begin position="24"/>
        <end position="319"/>
    </location>
</feature>
<organism evidence="3 4">
    <name type="scientific">Cyanidium caldarium</name>
    <name type="common">Red alga</name>
    <dbReference type="NCBI Taxonomy" id="2771"/>
    <lineage>
        <taxon>Eukaryota</taxon>
        <taxon>Rhodophyta</taxon>
        <taxon>Bangiophyceae</taxon>
        <taxon>Cyanidiales</taxon>
        <taxon>Cyanidiaceae</taxon>
        <taxon>Cyanidium</taxon>
    </lineage>
</organism>
<reference evidence="3 4" key="1">
    <citation type="submission" date="2022-07" db="EMBL/GenBank/DDBJ databases">
        <title>Genome-wide signatures of adaptation to extreme environments.</title>
        <authorList>
            <person name="Cho C.H."/>
            <person name="Yoon H.S."/>
        </authorList>
    </citation>
    <scope>NUCLEOTIDE SEQUENCE [LARGE SCALE GENOMIC DNA]</scope>
    <source>
        <strain evidence="3 4">DBV 063 E5</strain>
    </source>
</reference>
<dbReference type="SUPFAM" id="SSF53335">
    <property type="entry name" value="S-adenosyl-L-methionine-dependent methyltransferases"/>
    <property type="match status" value="1"/>
</dbReference>
<dbReference type="CDD" id="cd02440">
    <property type="entry name" value="AdoMet_MTases"/>
    <property type="match status" value="1"/>
</dbReference>
<comment type="caution">
    <text evidence="3">The sequence shown here is derived from an EMBL/GenBank/DDBJ whole genome shotgun (WGS) entry which is preliminary data.</text>
</comment>
<feature type="domain" description="Methyltransferase type 11" evidence="2">
    <location>
        <begin position="108"/>
        <end position="188"/>
    </location>
</feature>
<dbReference type="InterPro" id="IPR029063">
    <property type="entry name" value="SAM-dependent_MTases_sf"/>
</dbReference>
<keyword evidence="4" id="KW-1185">Reference proteome</keyword>
<dbReference type="Gene3D" id="3.40.50.150">
    <property type="entry name" value="Vaccinia Virus protein VP39"/>
    <property type="match status" value="1"/>
</dbReference>
<evidence type="ECO:0000259" key="2">
    <source>
        <dbReference type="Pfam" id="PF08241"/>
    </source>
</evidence>
<accession>A0AAV9ITQ0</accession>
<evidence type="ECO:0000256" key="1">
    <source>
        <dbReference type="SAM" id="SignalP"/>
    </source>
</evidence>
<evidence type="ECO:0000313" key="4">
    <source>
        <dbReference type="Proteomes" id="UP001301350"/>
    </source>
</evidence>
<keyword evidence="1" id="KW-0732">Signal</keyword>
<dbReference type="GO" id="GO:0008757">
    <property type="term" value="F:S-adenosylmethionine-dependent methyltransferase activity"/>
    <property type="evidence" value="ECO:0007669"/>
    <property type="project" value="InterPro"/>
</dbReference>